<keyword evidence="3" id="KW-1185">Reference proteome</keyword>
<evidence type="ECO:0000313" key="2">
    <source>
        <dbReference type="EMBL" id="CAL6104039.1"/>
    </source>
</evidence>
<proteinExistence type="predicted"/>
<protein>
    <submittedName>
        <fullName evidence="1">Uncharacterized protein</fullName>
    </submittedName>
</protein>
<dbReference type="EMBL" id="CATOUU010000055">
    <property type="protein sequence ID" value="CAI9914656.1"/>
    <property type="molecule type" value="Genomic_DNA"/>
</dbReference>
<reference evidence="1" key="1">
    <citation type="submission" date="2023-06" db="EMBL/GenBank/DDBJ databases">
        <authorList>
            <person name="Kurt Z."/>
        </authorList>
    </citation>
    <scope>NUCLEOTIDE SEQUENCE</scope>
</reference>
<reference evidence="2 3" key="2">
    <citation type="submission" date="2024-07" db="EMBL/GenBank/DDBJ databases">
        <authorList>
            <person name="Akdeniz Z."/>
        </authorList>
    </citation>
    <scope>NUCLEOTIDE SEQUENCE [LARGE SCALE GENOMIC DNA]</scope>
</reference>
<evidence type="ECO:0000313" key="3">
    <source>
        <dbReference type="Proteomes" id="UP001642409"/>
    </source>
</evidence>
<dbReference type="AlphaFoldDB" id="A0AA86N8H6"/>
<gene>
    <name evidence="1" type="ORF">HINF_LOCUS2301</name>
    <name evidence="2" type="ORF">HINF_LOCUS72526</name>
</gene>
<dbReference type="EMBL" id="CAXDID020000576">
    <property type="protein sequence ID" value="CAL6104039.1"/>
    <property type="molecule type" value="Genomic_DNA"/>
</dbReference>
<accession>A0AA86N8H6</accession>
<comment type="caution">
    <text evidence="1">The sequence shown here is derived from an EMBL/GenBank/DDBJ whole genome shotgun (WGS) entry which is preliminary data.</text>
</comment>
<dbReference type="Proteomes" id="UP001642409">
    <property type="component" value="Unassembled WGS sequence"/>
</dbReference>
<name>A0AA86N8H6_9EUKA</name>
<sequence length="298" mass="35168">MTTYLFQLREFYDDIYKNDVKFSDSNVLNFAYQNLKISNVIHNDIRRGLWRFRPLFENSGTEEDVMTTCRALQCVFEKFTFIVWSNMSVEIQKSYYQSVTDMLEIIYGSYVNFNQVCRDLSKFLYFNEDLKLFNEDISIYFNLDYNRAVSVGMQAILHLYSQTQFSQQSFMKMSSSVHKLVSRLAPAIIKSIPKEFSNDMVILNYMQYVTCFCLHFTTDLKLSTILTELYLTLNMDGQIYFIAQIINFCAQNLISEIDDGYELLNQCVHRTLKSKNEDLAAFLEDLWKNANKKMFVKI</sequence>
<organism evidence="1">
    <name type="scientific">Hexamita inflata</name>
    <dbReference type="NCBI Taxonomy" id="28002"/>
    <lineage>
        <taxon>Eukaryota</taxon>
        <taxon>Metamonada</taxon>
        <taxon>Diplomonadida</taxon>
        <taxon>Hexamitidae</taxon>
        <taxon>Hexamitinae</taxon>
        <taxon>Hexamita</taxon>
    </lineage>
</organism>
<evidence type="ECO:0000313" key="1">
    <source>
        <dbReference type="EMBL" id="CAI9914656.1"/>
    </source>
</evidence>